<gene>
    <name evidence="2" type="ORF">M3P09_05070</name>
</gene>
<comment type="caution">
    <text evidence="2">The sequence shown here is derived from an EMBL/GenBank/DDBJ whole genome shotgun (WGS) entry which is preliminary data.</text>
</comment>
<dbReference type="RefSeq" id="WP_249972265.1">
    <property type="nucleotide sequence ID" value="NZ_JAMFLZ010000002.1"/>
</dbReference>
<evidence type="ECO:0000313" key="3">
    <source>
        <dbReference type="Proteomes" id="UP001165381"/>
    </source>
</evidence>
<protein>
    <submittedName>
        <fullName evidence="2">DUF4365 domain-containing protein</fullName>
    </submittedName>
</protein>
<sequence length="324" mass="38082">MTFNKEERIGVFSVAKIFVEDFEWIFREQPVNDFGIDAFVEITSRIHPLVKNIVPTGRLIGVQIKSGESFFSEEKDADFIYRGSKKHLSYWSSHSIPVILILYDKSTNSAYWQEISKSSVTLTKKAFKLSVPKSNLLTTKFYEKLEDIGYYKNEYGYRLWQLRRSIEAMKIATTRKCFLYIQLSENYYTKDYHVEILMSPEDDDFIAKVFHKLFHSNFEVFYSFHLKNNNSLTDGIKETIPWVDLFYKGVPFSDEIFQKNVITDTNEFSKTWRIKPDLTDEKSIYAIACEMTGDYYFKLEVSPNELASNFIAINEFLTKKPEVE</sequence>
<dbReference type="InterPro" id="IPR025375">
    <property type="entry name" value="DUF4365"/>
</dbReference>
<dbReference type="Proteomes" id="UP001165381">
    <property type="component" value="Unassembled WGS sequence"/>
</dbReference>
<organism evidence="2 3">
    <name type="scientific">Jejuia spongiicola</name>
    <dbReference type="NCBI Taxonomy" id="2942207"/>
    <lineage>
        <taxon>Bacteria</taxon>
        <taxon>Pseudomonadati</taxon>
        <taxon>Bacteroidota</taxon>
        <taxon>Flavobacteriia</taxon>
        <taxon>Flavobacteriales</taxon>
        <taxon>Flavobacteriaceae</taxon>
        <taxon>Jejuia</taxon>
    </lineage>
</organism>
<accession>A0ABT0QCY4</accession>
<evidence type="ECO:0000313" key="2">
    <source>
        <dbReference type="EMBL" id="MCL6294353.1"/>
    </source>
</evidence>
<keyword evidence="3" id="KW-1185">Reference proteome</keyword>
<proteinExistence type="predicted"/>
<dbReference type="EMBL" id="JAMFLZ010000002">
    <property type="protein sequence ID" value="MCL6294353.1"/>
    <property type="molecule type" value="Genomic_DNA"/>
</dbReference>
<reference evidence="2" key="1">
    <citation type="submission" date="2022-05" db="EMBL/GenBank/DDBJ databases">
        <authorList>
            <person name="Park J.-S."/>
        </authorList>
    </citation>
    <scope>NUCLEOTIDE SEQUENCE</scope>
    <source>
        <strain evidence="2">2012CJ34-3</strain>
    </source>
</reference>
<name>A0ABT0QCY4_9FLAO</name>
<evidence type="ECO:0000259" key="1">
    <source>
        <dbReference type="Pfam" id="PF14280"/>
    </source>
</evidence>
<dbReference type="Pfam" id="PF14280">
    <property type="entry name" value="DUF4365"/>
    <property type="match status" value="1"/>
</dbReference>
<feature type="domain" description="DUF4365" evidence="1">
    <location>
        <begin position="7"/>
        <end position="145"/>
    </location>
</feature>